<evidence type="ECO:0000256" key="1">
    <source>
        <dbReference type="SAM" id="MobiDB-lite"/>
    </source>
</evidence>
<dbReference type="AlphaFoldDB" id="A0AAE0AZ51"/>
<reference evidence="2" key="1">
    <citation type="journal article" date="2023" name="Plant J.">
        <title>Genome sequences and population genomics provide insights into the demographic history, inbreeding, and mutation load of two 'living fossil' tree species of Dipteronia.</title>
        <authorList>
            <person name="Feng Y."/>
            <person name="Comes H.P."/>
            <person name="Chen J."/>
            <person name="Zhu S."/>
            <person name="Lu R."/>
            <person name="Zhang X."/>
            <person name="Li P."/>
            <person name="Qiu J."/>
            <person name="Olsen K.M."/>
            <person name="Qiu Y."/>
        </authorList>
    </citation>
    <scope>NUCLEOTIDE SEQUENCE</scope>
    <source>
        <strain evidence="2">NBL</strain>
    </source>
</reference>
<dbReference type="EMBL" id="JANJYJ010000002">
    <property type="protein sequence ID" value="KAK3226219.1"/>
    <property type="molecule type" value="Genomic_DNA"/>
</dbReference>
<sequence length="111" mass="12999">MPLSPNPPHLSLSPHLGRSRRRCCRPRSPTMSSGIGQEIQGDQQRKIVRKRAGKQHLQVKKYTKRKLRLSKVSSRIMIISKWLADNVADEARMLDEYLEKQRRFEHEVIEV</sequence>
<proteinExistence type="predicted"/>
<dbReference type="Proteomes" id="UP001281410">
    <property type="component" value="Unassembled WGS sequence"/>
</dbReference>
<comment type="caution">
    <text evidence="2">The sequence shown here is derived from an EMBL/GenBank/DDBJ whole genome shotgun (WGS) entry which is preliminary data.</text>
</comment>
<accession>A0AAE0AZ51</accession>
<protein>
    <submittedName>
        <fullName evidence="2">Uncharacterized protein</fullName>
    </submittedName>
</protein>
<gene>
    <name evidence="2" type="ORF">Dsin_006081</name>
</gene>
<feature type="region of interest" description="Disordered" evidence="1">
    <location>
        <begin position="1"/>
        <end position="43"/>
    </location>
</feature>
<evidence type="ECO:0000313" key="3">
    <source>
        <dbReference type="Proteomes" id="UP001281410"/>
    </source>
</evidence>
<name>A0AAE0AZ51_9ROSI</name>
<evidence type="ECO:0000313" key="2">
    <source>
        <dbReference type="EMBL" id="KAK3226219.1"/>
    </source>
</evidence>
<organism evidence="2 3">
    <name type="scientific">Dipteronia sinensis</name>
    <dbReference type="NCBI Taxonomy" id="43782"/>
    <lineage>
        <taxon>Eukaryota</taxon>
        <taxon>Viridiplantae</taxon>
        <taxon>Streptophyta</taxon>
        <taxon>Embryophyta</taxon>
        <taxon>Tracheophyta</taxon>
        <taxon>Spermatophyta</taxon>
        <taxon>Magnoliopsida</taxon>
        <taxon>eudicotyledons</taxon>
        <taxon>Gunneridae</taxon>
        <taxon>Pentapetalae</taxon>
        <taxon>rosids</taxon>
        <taxon>malvids</taxon>
        <taxon>Sapindales</taxon>
        <taxon>Sapindaceae</taxon>
        <taxon>Hippocastanoideae</taxon>
        <taxon>Acereae</taxon>
        <taxon>Dipteronia</taxon>
    </lineage>
</organism>
<keyword evidence="3" id="KW-1185">Reference proteome</keyword>